<dbReference type="CDD" id="cd00367">
    <property type="entry name" value="PTS-HPr_like"/>
    <property type="match status" value="1"/>
</dbReference>
<dbReference type="Pfam" id="PF00381">
    <property type="entry name" value="PTS-HPr"/>
    <property type="match status" value="1"/>
</dbReference>
<keyword evidence="4" id="KW-0598">Phosphotransferase system</keyword>
<organism evidence="6 7">
    <name type="scientific">Sutterella seckii</name>
    <dbReference type="NCBI Taxonomy" id="1944635"/>
    <lineage>
        <taxon>Bacteria</taxon>
        <taxon>Pseudomonadati</taxon>
        <taxon>Pseudomonadota</taxon>
        <taxon>Betaproteobacteria</taxon>
        <taxon>Burkholderiales</taxon>
        <taxon>Sutterellaceae</taxon>
        <taxon>Sutterella</taxon>
    </lineage>
</organism>
<reference evidence="6 7" key="1">
    <citation type="submission" date="2019-10" db="EMBL/GenBank/DDBJ databases">
        <title>Genome diversity of Sutterella seckii.</title>
        <authorList>
            <person name="Chaplin A.V."/>
            <person name="Sokolova S.R."/>
            <person name="Mosin K.A."/>
            <person name="Ivanova E.L."/>
            <person name="Kochetkova T.O."/>
            <person name="Goltsov A.Y."/>
            <person name="Trofimov D.Y."/>
            <person name="Efimov B.A."/>
        </authorList>
    </citation>
    <scope>NUCLEOTIDE SEQUENCE [LARGE SCALE GENOMIC DNA]</scope>
    <source>
        <strain evidence="6 7">ASD393</strain>
    </source>
</reference>
<dbReference type="RefSeq" id="WP_152157240.1">
    <property type="nucleotide sequence ID" value="NZ_WEHX01000001.1"/>
</dbReference>
<feature type="domain" description="HPr" evidence="5">
    <location>
        <begin position="1"/>
        <end position="88"/>
    </location>
</feature>
<keyword evidence="3" id="KW-0963">Cytoplasm</keyword>
<dbReference type="PROSITE" id="PS51350">
    <property type="entry name" value="PTS_HPR_DOM"/>
    <property type="match status" value="1"/>
</dbReference>
<dbReference type="InterPro" id="IPR001020">
    <property type="entry name" value="PTS_HPr_His_P_site"/>
</dbReference>
<comment type="caution">
    <text evidence="6">The sequence shown here is derived from an EMBL/GenBank/DDBJ whole genome shotgun (WGS) entry which is preliminary data.</text>
</comment>
<dbReference type="PANTHER" id="PTHR33705:SF2">
    <property type="entry name" value="PHOSPHOCARRIER PROTEIN NPR"/>
    <property type="match status" value="1"/>
</dbReference>
<dbReference type="InterPro" id="IPR035895">
    <property type="entry name" value="HPr-like_sf"/>
</dbReference>
<dbReference type="Gene3D" id="3.30.1340.10">
    <property type="entry name" value="HPr-like"/>
    <property type="match status" value="1"/>
</dbReference>
<sequence length="89" mass="9699">MFEETLTLQNKLGLHARPSARLAKTASLFRSAITITHEKHTVDAKSILGLMTMALPCGSVVTIAADGPDEKDAVQTIAELFRDRFGEDE</sequence>
<evidence type="ECO:0000256" key="1">
    <source>
        <dbReference type="ARBA" id="ARBA00004496"/>
    </source>
</evidence>
<dbReference type="PROSITE" id="PS00369">
    <property type="entry name" value="PTS_HPR_HIS"/>
    <property type="match status" value="1"/>
</dbReference>
<dbReference type="AlphaFoldDB" id="A0A6I1ERS4"/>
<proteinExistence type="inferred from homology"/>
<evidence type="ECO:0000256" key="2">
    <source>
        <dbReference type="ARBA" id="ARBA00010736"/>
    </source>
</evidence>
<comment type="similarity">
    <text evidence="2">Belongs to the HPr family.</text>
</comment>
<dbReference type="OrthoDB" id="9798965at2"/>
<dbReference type="NCBIfam" id="TIGR01003">
    <property type="entry name" value="PTS_HPr_family"/>
    <property type="match status" value="1"/>
</dbReference>
<dbReference type="GO" id="GO:0005737">
    <property type="term" value="C:cytoplasm"/>
    <property type="evidence" value="ECO:0007669"/>
    <property type="project" value="UniProtKB-SubCell"/>
</dbReference>
<comment type="subcellular location">
    <subcellularLocation>
        <location evidence="1">Cytoplasm</location>
    </subcellularLocation>
</comment>
<evidence type="ECO:0000259" key="5">
    <source>
        <dbReference type="PROSITE" id="PS51350"/>
    </source>
</evidence>
<dbReference type="PANTHER" id="PTHR33705">
    <property type="entry name" value="PHOSPHOCARRIER PROTEIN HPR"/>
    <property type="match status" value="1"/>
</dbReference>
<evidence type="ECO:0000256" key="3">
    <source>
        <dbReference type="ARBA" id="ARBA00022490"/>
    </source>
</evidence>
<dbReference type="InterPro" id="IPR000032">
    <property type="entry name" value="HPr-like"/>
</dbReference>
<evidence type="ECO:0000313" key="6">
    <source>
        <dbReference type="EMBL" id="KAB7663305.1"/>
    </source>
</evidence>
<dbReference type="InterPro" id="IPR050399">
    <property type="entry name" value="HPr"/>
</dbReference>
<name>A0A6I1ERS4_9BURK</name>
<dbReference type="Proteomes" id="UP000430564">
    <property type="component" value="Unassembled WGS sequence"/>
</dbReference>
<dbReference type="EMBL" id="WEHX01000001">
    <property type="protein sequence ID" value="KAB7663305.1"/>
    <property type="molecule type" value="Genomic_DNA"/>
</dbReference>
<gene>
    <name evidence="6" type="ORF">GBM95_00210</name>
</gene>
<evidence type="ECO:0000313" key="7">
    <source>
        <dbReference type="Proteomes" id="UP000430564"/>
    </source>
</evidence>
<dbReference type="SUPFAM" id="SSF55594">
    <property type="entry name" value="HPr-like"/>
    <property type="match status" value="1"/>
</dbReference>
<accession>A0A6I1ERS4</accession>
<dbReference type="PRINTS" id="PR00107">
    <property type="entry name" value="PHOSPHOCPHPR"/>
</dbReference>
<dbReference type="GO" id="GO:0009401">
    <property type="term" value="P:phosphoenolpyruvate-dependent sugar phosphotransferase system"/>
    <property type="evidence" value="ECO:0007669"/>
    <property type="project" value="UniProtKB-KW"/>
</dbReference>
<evidence type="ECO:0000256" key="4">
    <source>
        <dbReference type="ARBA" id="ARBA00022683"/>
    </source>
</evidence>
<protein>
    <submittedName>
        <fullName evidence="6">HPr family phosphocarrier protein</fullName>
    </submittedName>
</protein>